<evidence type="ECO:0000313" key="2">
    <source>
        <dbReference type="EMBL" id="TNN84552.1"/>
    </source>
</evidence>
<keyword evidence="3" id="KW-1185">Reference proteome</keyword>
<proteinExistence type="predicted"/>
<organism evidence="2 3">
    <name type="scientific">Liparis tanakae</name>
    <name type="common">Tanaka's snailfish</name>
    <dbReference type="NCBI Taxonomy" id="230148"/>
    <lineage>
        <taxon>Eukaryota</taxon>
        <taxon>Metazoa</taxon>
        <taxon>Chordata</taxon>
        <taxon>Craniata</taxon>
        <taxon>Vertebrata</taxon>
        <taxon>Euteleostomi</taxon>
        <taxon>Actinopterygii</taxon>
        <taxon>Neopterygii</taxon>
        <taxon>Teleostei</taxon>
        <taxon>Neoteleostei</taxon>
        <taxon>Acanthomorphata</taxon>
        <taxon>Eupercaria</taxon>
        <taxon>Perciformes</taxon>
        <taxon>Cottioidei</taxon>
        <taxon>Cottales</taxon>
        <taxon>Liparidae</taxon>
        <taxon>Liparis</taxon>
    </lineage>
</organism>
<feature type="region of interest" description="Disordered" evidence="1">
    <location>
        <begin position="1"/>
        <end position="20"/>
    </location>
</feature>
<dbReference type="AlphaFoldDB" id="A0A4Z2J4Z5"/>
<evidence type="ECO:0000256" key="1">
    <source>
        <dbReference type="SAM" id="MobiDB-lite"/>
    </source>
</evidence>
<sequence>MMRPAMAAVPGTAQGDVDPDMHSLYSPGTFKILLAKVGSLLGPCSSSVHHRLVIIPLLDTYTQILTGTLSLKPAWQKIPESLESMDLMEDGVSIQLDSDVMSLGLVSSEPPIGDLSVVMESPSSASTAAVCVLPSLTGLRNSQAPGWSSLPSAGEEPSLRPLRRTARGDKPSLRGGGNTGLVGLLRGQQAVAEWDAALRARTSPHARIHLRFPRNQSCLRRGELVKSPSLAGNRKVAYGARNQIERKCDQARNELKERLMISSEFYREENHVPS</sequence>
<comment type="caution">
    <text evidence="2">The sequence shown here is derived from an EMBL/GenBank/DDBJ whole genome shotgun (WGS) entry which is preliminary data.</text>
</comment>
<accession>A0A4Z2J4Z5</accession>
<gene>
    <name evidence="2" type="ORF">EYF80_005252</name>
</gene>
<dbReference type="Proteomes" id="UP000314294">
    <property type="component" value="Unassembled WGS sequence"/>
</dbReference>
<feature type="region of interest" description="Disordered" evidence="1">
    <location>
        <begin position="144"/>
        <end position="180"/>
    </location>
</feature>
<dbReference type="EMBL" id="SRLO01000026">
    <property type="protein sequence ID" value="TNN84552.1"/>
    <property type="molecule type" value="Genomic_DNA"/>
</dbReference>
<name>A0A4Z2J4Z5_9TELE</name>
<protein>
    <submittedName>
        <fullName evidence="2">Uncharacterized protein</fullName>
    </submittedName>
</protein>
<reference evidence="2 3" key="1">
    <citation type="submission" date="2019-03" db="EMBL/GenBank/DDBJ databases">
        <title>First draft genome of Liparis tanakae, snailfish: a comprehensive survey of snailfish specific genes.</title>
        <authorList>
            <person name="Kim W."/>
            <person name="Song I."/>
            <person name="Jeong J.-H."/>
            <person name="Kim D."/>
            <person name="Kim S."/>
            <person name="Ryu S."/>
            <person name="Song J.Y."/>
            <person name="Lee S.K."/>
        </authorList>
    </citation>
    <scope>NUCLEOTIDE SEQUENCE [LARGE SCALE GENOMIC DNA]</scope>
    <source>
        <tissue evidence="2">Muscle</tissue>
    </source>
</reference>
<evidence type="ECO:0000313" key="3">
    <source>
        <dbReference type="Proteomes" id="UP000314294"/>
    </source>
</evidence>